<gene>
    <name evidence="2" type="ORF">PoB_002160100</name>
</gene>
<keyword evidence="1" id="KW-0175">Coiled coil</keyword>
<sequence>MLIKVSRVTGVKHKREEVEVEVEEKEEEQISKEAKETLLKGWKQRVKSNNRPNHELPLLALIRDNHFLCGLVSDIDQVIGIPGGRTCRQVWQACLPGYLGRDATFDHYVELMLTWNFSPGLFTLPHPSGSLPSIQSLSSTYRRPSDQLIPNLTVLPVPNNYTHRWCISWCTCVCFC</sequence>
<keyword evidence="3" id="KW-1185">Reference proteome</keyword>
<accession>A0AAV3ZKP0</accession>
<evidence type="ECO:0000256" key="1">
    <source>
        <dbReference type="SAM" id="Coils"/>
    </source>
</evidence>
<dbReference type="AlphaFoldDB" id="A0AAV3ZKP0"/>
<evidence type="ECO:0000313" key="3">
    <source>
        <dbReference type="Proteomes" id="UP000735302"/>
    </source>
</evidence>
<dbReference type="Proteomes" id="UP000735302">
    <property type="component" value="Unassembled WGS sequence"/>
</dbReference>
<protein>
    <submittedName>
        <fullName evidence="2">Uncharacterized protein</fullName>
    </submittedName>
</protein>
<evidence type="ECO:0000313" key="2">
    <source>
        <dbReference type="EMBL" id="GFN95095.1"/>
    </source>
</evidence>
<reference evidence="2 3" key="1">
    <citation type="journal article" date="2021" name="Elife">
        <title>Chloroplast acquisition without the gene transfer in kleptoplastic sea slugs, Plakobranchus ocellatus.</title>
        <authorList>
            <person name="Maeda T."/>
            <person name="Takahashi S."/>
            <person name="Yoshida T."/>
            <person name="Shimamura S."/>
            <person name="Takaki Y."/>
            <person name="Nagai Y."/>
            <person name="Toyoda A."/>
            <person name="Suzuki Y."/>
            <person name="Arimoto A."/>
            <person name="Ishii H."/>
            <person name="Satoh N."/>
            <person name="Nishiyama T."/>
            <person name="Hasebe M."/>
            <person name="Maruyama T."/>
            <person name="Minagawa J."/>
            <person name="Obokata J."/>
            <person name="Shigenobu S."/>
        </authorList>
    </citation>
    <scope>NUCLEOTIDE SEQUENCE [LARGE SCALE GENOMIC DNA]</scope>
</reference>
<feature type="coiled-coil region" evidence="1">
    <location>
        <begin position="8"/>
        <end position="35"/>
    </location>
</feature>
<dbReference type="EMBL" id="BLXT01002484">
    <property type="protein sequence ID" value="GFN95095.1"/>
    <property type="molecule type" value="Genomic_DNA"/>
</dbReference>
<comment type="caution">
    <text evidence="2">The sequence shown here is derived from an EMBL/GenBank/DDBJ whole genome shotgun (WGS) entry which is preliminary data.</text>
</comment>
<name>A0AAV3ZKP0_9GAST</name>
<organism evidence="2 3">
    <name type="scientific">Plakobranchus ocellatus</name>
    <dbReference type="NCBI Taxonomy" id="259542"/>
    <lineage>
        <taxon>Eukaryota</taxon>
        <taxon>Metazoa</taxon>
        <taxon>Spiralia</taxon>
        <taxon>Lophotrochozoa</taxon>
        <taxon>Mollusca</taxon>
        <taxon>Gastropoda</taxon>
        <taxon>Heterobranchia</taxon>
        <taxon>Euthyneura</taxon>
        <taxon>Panpulmonata</taxon>
        <taxon>Sacoglossa</taxon>
        <taxon>Placobranchoidea</taxon>
        <taxon>Plakobranchidae</taxon>
        <taxon>Plakobranchus</taxon>
    </lineage>
</organism>
<proteinExistence type="predicted"/>